<gene>
    <name evidence="1" type="ORF">BGZ80_010502</name>
</gene>
<proteinExistence type="predicted"/>
<keyword evidence="2" id="KW-1185">Reference proteome</keyword>
<protein>
    <recommendedName>
        <fullName evidence="3">F-box domain protein</fullName>
    </recommendedName>
</protein>
<dbReference type="InterPro" id="IPR032675">
    <property type="entry name" value="LRR_dom_sf"/>
</dbReference>
<dbReference type="AlphaFoldDB" id="A0A9P6MVS1"/>
<name>A0A9P6MVS1_9FUNG</name>
<organism evidence="1 2">
    <name type="scientific">Entomortierella chlamydospora</name>
    <dbReference type="NCBI Taxonomy" id="101097"/>
    <lineage>
        <taxon>Eukaryota</taxon>
        <taxon>Fungi</taxon>
        <taxon>Fungi incertae sedis</taxon>
        <taxon>Mucoromycota</taxon>
        <taxon>Mortierellomycotina</taxon>
        <taxon>Mortierellomycetes</taxon>
        <taxon>Mortierellales</taxon>
        <taxon>Mortierellaceae</taxon>
        <taxon>Entomortierella</taxon>
    </lineage>
</organism>
<dbReference type="Proteomes" id="UP000703661">
    <property type="component" value="Unassembled WGS sequence"/>
</dbReference>
<accession>A0A9P6MVS1</accession>
<dbReference type="Gene3D" id="3.80.10.10">
    <property type="entry name" value="Ribonuclease Inhibitor"/>
    <property type="match status" value="1"/>
</dbReference>
<reference evidence="1" key="1">
    <citation type="journal article" date="2020" name="Fungal Divers.">
        <title>Resolving the Mortierellaceae phylogeny through synthesis of multi-gene phylogenetics and phylogenomics.</title>
        <authorList>
            <person name="Vandepol N."/>
            <person name="Liber J."/>
            <person name="Desiro A."/>
            <person name="Na H."/>
            <person name="Kennedy M."/>
            <person name="Barry K."/>
            <person name="Grigoriev I.V."/>
            <person name="Miller A.N."/>
            <person name="O'Donnell K."/>
            <person name="Stajich J.E."/>
            <person name="Bonito G."/>
        </authorList>
    </citation>
    <scope>NUCLEOTIDE SEQUENCE</scope>
    <source>
        <strain evidence="1">NRRL 2769</strain>
    </source>
</reference>
<dbReference type="SUPFAM" id="SSF52047">
    <property type="entry name" value="RNI-like"/>
    <property type="match status" value="1"/>
</dbReference>
<sequence length="360" mass="41462">METGPKLIRKNSKVLRKISFGNESRISSKDLWTAVAECPQINQIDLVHVDIQSNDLEAFWEACSKVETLTLLESEAHLEFDGSQATKSLPRFPKLKDLYLGMEDECLGQSQVAVIKNAPNLKSLDWQICQADIFPREGYLQVMSERMCPQLESLTMTTVRPMTDDEIALSIDAMTNTRVLDFGRGRFSDNAYRSLLSRHTATLRVFIAHGCPSLEVLEADGICGSDLVQIEESELSSANPVREERFFQLWDLHQEQAFRQLSRLTRLDELNIKNQSDFRSESLDLRLESRGGSLQRLASLKRLKSFNFTNTIQELSRWEIGWMFKHWPRLSTLEGTFSMDAKKDDKLRDYTNERLRDRQD</sequence>
<comment type="caution">
    <text evidence="1">The sequence shown here is derived from an EMBL/GenBank/DDBJ whole genome shotgun (WGS) entry which is preliminary data.</text>
</comment>
<dbReference type="EMBL" id="JAAAID010000738">
    <property type="protein sequence ID" value="KAG0014328.1"/>
    <property type="molecule type" value="Genomic_DNA"/>
</dbReference>
<evidence type="ECO:0008006" key="3">
    <source>
        <dbReference type="Google" id="ProtNLM"/>
    </source>
</evidence>
<evidence type="ECO:0000313" key="2">
    <source>
        <dbReference type="Proteomes" id="UP000703661"/>
    </source>
</evidence>
<evidence type="ECO:0000313" key="1">
    <source>
        <dbReference type="EMBL" id="KAG0014328.1"/>
    </source>
</evidence>